<feature type="binding site" evidence="4">
    <location>
        <position position="11"/>
    </location>
    <ligand>
        <name>a divalent metal cation</name>
        <dbReference type="ChEBI" id="CHEBI:60240"/>
        <label>1</label>
    </ligand>
</feature>
<dbReference type="GO" id="GO:0004536">
    <property type="term" value="F:DNA nuclease activity"/>
    <property type="evidence" value="ECO:0007669"/>
    <property type="project" value="InterPro"/>
</dbReference>
<dbReference type="PANTHER" id="PTHR46124">
    <property type="entry name" value="D-AMINOACYL-TRNA DEACYLASE"/>
    <property type="match status" value="1"/>
</dbReference>
<dbReference type="SUPFAM" id="SSF51556">
    <property type="entry name" value="Metallo-dependent hydrolases"/>
    <property type="match status" value="1"/>
</dbReference>
<dbReference type="PIRSF" id="PIRSF005902">
    <property type="entry name" value="DNase_TatD"/>
    <property type="match status" value="1"/>
</dbReference>
<proteinExistence type="inferred from homology"/>
<dbReference type="InterPro" id="IPR018228">
    <property type="entry name" value="DNase_TatD-rel_CS"/>
</dbReference>
<dbReference type="EMBL" id="BRXS01000004">
    <property type="protein sequence ID" value="GLC26608.1"/>
    <property type="molecule type" value="Genomic_DNA"/>
</dbReference>
<dbReference type="AlphaFoldDB" id="A0AA37VBM3"/>
<name>A0AA37VBM3_9BACT</name>
<dbReference type="InterPro" id="IPR001130">
    <property type="entry name" value="TatD-like"/>
</dbReference>
<keyword evidence="2 4" id="KW-0479">Metal-binding</keyword>
<comment type="similarity">
    <text evidence="1">Belongs to the metallo-dependent hydrolases superfamily. TatD-type hydrolase family.</text>
</comment>
<sequence>MTTPFFDSHAHLGDPAFGDEADAIVRRAREAGAAGIVSIGESLAAAARARAIAARHPGFVWFTAGVHPHDAADFDAARDVAAIRAEVAGGAVAVGECGLDYHYDHSPRDAQRAAFGSQLRLAAELDRPVVVHTREAEDDTRAMVEEAGRSGVRGVLHCYTGSHALAEAALAVGWHVSFSGIVTFKRWDDDALLRLVPDDRLLAESDAPYLAPVPHRGRRNEPAWVGHTVARLAAARGQDVAEVGRLVTANARRFYGLPAAPGAD</sequence>
<dbReference type="NCBIfam" id="TIGR00010">
    <property type="entry name" value="YchF/TatD family DNA exonuclease"/>
    <property type="match status" value="1"/>
</dbReference>
<evidence type="ECO:0000256" key="1">
    <source>
        <dbReference type="ARBA" id="ARBA00009275"/>
    </source>
</evidence>
<dbReference type="FunFam" id="3.20.20.140:FF:000005">
    <property type="entry name" value="TatD family hydrolase"/>
    <property type="match status" value="1"/>
</dbReference>
<feature type="binding site" evidence="4">
    <location>
        <position position="157"/>
    </location>
    <ligand>
        <name>a divalent metal cation</name>
        <dbReference type="ChEBI" id="CHEBI:60240"/>
        <label>2</label>
    </ligand>
</feature>
<evidence type="ECO:0000256" key="2">
    <source>
        <dbReference type="ARBA" id="ARBA00022723"/>
    </source>
</evidence>
<dbReference type="GO" id="GO:0005829">
    <property type="term" value="C:cytosol"/>
    <property type="evidence" value="ECO:0007669"/>
    <property type="project" value="TreeGrafter"/>
</dbReference>
<dbReference type="GO" id="GO:0046872">
    <property type="term" value="F:metal ion binding"/>
    <property type="evidence" value="ECO:0007669"/>
    <property type="project" value="UniProtKB-KW"/>
</dbReference>
<dbReference type="RefSeq" id="WP_284351058.1">
    <property type="nucleotide sequence ID" value="NZ_BRXS01000004.1"/>
</dbReference>
<dbReference type="Gene3D" id="3.20.20.140">
    <property type="entry name" value="Metal-dependent hydrolases"/>
    <property type="match status" value="1"/>
</dbReference>
<dbReference type="InterPro" id="IPR032466">
    <property type="entry name" value="Metal_Hydrolase"/>
</dbReference>
<dbReference type="PANTHER" id="PTHR46124:SF2">
    <property type="entry name" value="D-AMINOACYL-TRNA DEACYLASE"/>
    <property type="match status" value="1"/>
</dbReference>
<feature type="binding site" evidence="4">
    <location>
        <position position="96"/>
    </location>
    <ligand>
        <name>a divalent metal cation</name>
        <dbReference type="ChEBI" id="CHEBI:60240"/>
        <label>1</label>
    </ligand>
</feature>
<dbReference type="Proteomes" id="UP001161325">
    <property type="component" value="Unassembled WGS sequence"/>
</dbReference>
<evidence type="ECO:0000256" key="4">
    <source>
        <dbReference type="PIRSR" id="PIRSR005902-1"/>
    </source>
</evidence>
<dbReference type="Pfam" id="PF01026">
    <property type="entry name" value="TatD_DNase"/>
    <property type="match status" value="1"/>
</dbReference>
<keyword evidence="6" id="KW-1185">Reference proteome</keyword>
<comment type="caution">
    <text evidence="5">The sequence shown here is derived from an EMBL/GenBank/DDBJ whole genome shotgun (WGS) entry which is preliminary data.</text>
</comment>
<dbReference type="CDD" id="cd01310">
    <property type="entry name" value="TatD_DNAse"/>
    <property type="match status" value="1"/>
</dbReference>
<gene>
    <name evidence="5" type="ORF">rosag_31210</name>
</gene>
<feature type="binding site" evidence="4">
    <location>
        <position position="132"/>
    </location>
    <ligand>
        <name>a divalent metal cation</name>
        <dbReference type="ChEBI" id="CHEBI:60240"/>
        <label>2</label>
    </ligand>
</feature>
<protein>
    <submittedName>
        <fullName evidence="5">TatD-related deoxyribonuclease</fullName>
    </submittedName>
</protein>
<accession>A0AA37VBM3</accession>
<dbReference type="GO" id="GO:0016788">
    <property type="term" value="F:hydrolase activity, acting on ester bonds"/>
    <property type="evidence" value="ECO:0007669"/>
    <property type="project" value="InterPro"/>
</dbReference>
<organism evidence="5 6">
    <name type="scientific">Roseisolibacter agri</name>
    <dbReference type="NCBI Taxonomy" id="2014610"/>
    <lineage>
        <taxon>Bacteria</taxon>
        <taxon>Pseudomonadati</taxon>
        <taxon>Gemmatimonadota</taxon>
        <taxon>Gemmatimonadia</taxon>
        <taxon>Gemmatimonadales</taxon>
        <taxon>Gemmatimonadaceae</taxon>
        <taxon>Roseisolibacter</taxon>
    </lineage>
</organism>
<feature type="binding site" evidence="4">
    <location>
        <position position="9"/>
    </location>
    <ligand>
        <name>a divalent metal cation</name>
        <dbReference type="ChEBI" id="CHEBI:60240"/>
        <label>1</label>
    </ligand>
</feature>
<dbReference type="PROSITE" id="PS01090">
    <property type="entry name" value="TATD_2"/>
    <property type="match status" value="1"/>
</dbReference>
<reference evidence="5" key="1">
    <citation type="submission" date="2022-08" db="EMBL/GenBank/DDBJ databases">
        <title>Draft genome sequencing of Roseisolibacter agri AW1220.</title>
        <authorList>
            <person name="Tobiishi Y."/>
            <person name="Tonouchi A."/>
        </authorList>
    </citation>
    <scope>NUCLEOTIDE SEQUENCE</scope>
    <source>
        <strain evidence="5">AW1220</strain>
    </source>
</reference>
<feature type="binding site" evidence="4">
    <location>
        <position position="206"/>
    </location>
    <ligand>
        <name>a divalent metal cation</name>
        <dbReference type="ChEBI" id="CHEBI:60240"/>
        <label>1</label>
    </ligand>
</feature>
<keyword evidence="3" id="KW-0378">Hydrolase</keyword>
<evidence type="ECO:0000313" key="5">
    <source>
        <dbReference type="EMBL" id="GLC26608.1"/>
    </source>
</evidence>
<evidence type="ECO:0000313" key="6">
    <source>
        <dbReference type="Proteomes" id="UP001161325"/>
    </source>
</evidence>
<evidence type="ECO:0000256" key="3">
    <source>
        <dbReference type="ARBA" id="ARBA00022801"/>
    </source>
</evidence>
<dbReference type="InterPro" id="IPR015991">
    <property type="entry name" value="TatD/YcfH-like"/>
</dbReference>